<dbReference type="AlphaFoldDB" id="A0A7Y6B1Z7"/>
<dbReference type="EMBL" id="JABMCH010000050">
    <property type="protein sequence ID" value="NUU45971.1"/>
    <property type="molecule type" value="Genomic_DNA"/>
</dbReference>
<evidence type="ECO:0000313" key="2">
    <source>
        <dbReference type="EMBL" id="NUU45971.1"/>
    </source>
</evidence>
<keyword evidence="1" id="KW-1133">Transmembrane helix</keyword>
<feature type="transmembrane region" description="Helical" evidence="1">
    <location>
        <begin position="6"/>
        <end position="26"/>
    </location>
</feature>
<reference evidence="2 3" key="1">
    <citation type="submission" date="2020-05" db="EMBL/GenBank/DDBJ databases">
        <title>Genome Sequencing of Type Strains.</title>
        <authorList>
            <person name="Lemaire J.F."/>
            <person name="Inderbitzin P."/>
            <person name="Gregorio O.A."/>
            <person name="Collins S.B."/>
            <person name="Wespe N."/>
            <person name="Knight-Connoni V."/>
        </authorList>
    </citation>
    <scope>NUCLEOTIDE SEQUENCE [LARGE SCALE GENOMIC DNA]</scope>
    <source>
        <strain evidence="2 3">DSM 100049</strain>
    </source>
</reference>
<keyword evidence="3" id="KW-1185">Reference proteome</keyword>
<name>A0A7Y6B1Z7_9SPHN</name>
<accession>A0A7Y6B1Z7</accession>
<keyword evidence="1" id="KW-0472">Membrane</keyword>
<gene>
    <name evidence="2" type="ORF">HP438_03145</name>
</gene>
<keyword evidence="1" id="KW-0812">Transmembrane</keyword>
<evidence type="ECO:0000256" key="1">
    <source>
        <dbReference type="SAM" id="Phobius"/>
    </source>
</evidence>
<evidence type="ECO:0000313" key="3">
    <source>
        <dbReference type="Proteomes" id="UP000536441"/>
    </source>
</evidence>
<protein>
    <submittedName>
        <fullName evidence="2">Uncharacterized protein</fullName>
    </submittedName>
</protein>
<proteinExistence type="predicted"/>
<organism evidence="2 3">
    <name type="scientific">Sphingomonas zeae</name>
    <dbReference type="NCBI Taxonomy" id="1646122"/>
    <lineage>
        <taxon>Bacteria</taxon>
        <taxon>Pseudomonadati</taxon>
        <taxon>Pseudomonadota</taxon>
        <taxon>Alphaproteobacteria</taxon>
        <taxon>Sphingomonadales</taxon>
        <taxon>Sphingomonadaceae</taxon>
        <taxon>Sphingomonas</taxon>
    </lineage>
</organism>
<dbReference type="RefSeq" id="WP_175310751.1">
    <property type="nucleotide sequence ID" value="NZ_CBCRYR010000030.1"/>
</dbReference>
<dbReference type="Proteomes" id="UP000536441">
    <property type="component" value="Unassembled WGS sequence"/>
</dbReference>
<comment type="caution">
    <text evidence="2">The sequence shown here is derived from an EMBL/GenBank/DDBJ whole genome shotgun (WGS) entry which is preliminary data.</text>
</comment>
<sequence length="66" mass="6717">MAETLQIAAFVFAGGVAMQTIVGSLAPNWGRIIAILFPVTIAASADQAGSTLRTDEAGAQPTAEVQ</sequence>